<evidence type="ECO:0000313" key="3">
    <source>
        <dbReference type="Proteomes" id="UP000559256"/>
    </source>
</evidence>
<keyword evidence="3" id="KW-1185">Reference proteome</keyword>
<name>A0A8H5D958_9AGAR</name>
<dbReference type="Proteomes" id="UP000559256">
    <property type="component" value="Unassembled WGS sequence"/>
</dbReference>
<gene>
    <name evidence="2" type="ORF">D9758_006336</name>
</gene>
<dbReference type="InterPro" id="IPR000210">
    <property type="entry name" value="BTB/POZ_dom"/>
</dbReference>
<dbReference type="Pfam" id="PF00651">
    <property type="entry name" value="BTB"/>
    <property type="match status" value="1"/>
</dbReference>
<feature type="domain" description="BTB" evidence="1">
    <location>
        <begin position="27"/>
        <end position="129"/>
    </location>
</feature>
<organism evidence="2 3">
    <name type="scientific">Tetrapyrgos nigripes</name>
    <dbReference type="NCBI Taxonomy" id="182062"/>
    <lineage>
        <taxon>Eukaryota</taxon>
        <taxon>Fungi</taxon>
        <taxon>Dikarya</taxon>
        <taxon>Basidiomycota</taxon>
        <taxon>Agaricomycotina</taxon>
        <taxon>Agaricomycetes</taxon>
        <taxon>Agaricomycetidae</taxon>
        <taxon>Agaricales</taxon>
        <taxon>Marasmiineae</taxon>
        <taxon>Marasmiaceae</taxon>
        <taxon>Tetrapyrgos</taxon>
    </lineage>
</organism>
<dbReference type="OrthoDB" id="2367075at2759"/>
<protein>
    <recommendedName>
        <fullName evidence="1">BTB domain-containing protein</fullName>
    </recommendedName>
</protein>
<dbReference type="AlphaFoldDB" id="A0A8H5D958"/>
<reference evidence="2 3" key="1">
    <citation type="journal article" date="2020" name="ISME J.">
        <title>Uncovering the hidden diversity of litter-decomposition mechanisms in mushroom-forming fungi.</title>
        <authorList>
            <person name="Floudas D."/>
            <person name="Bentzer J."/>
            <person name="Ahren D."/>
            <person name="Johansson T."/>
            <person name="Persson P."/>
            <person name="Tunlid A."/>
        </authorList>
    </citation>
    <scope>NUCLEOTIDE SEQUENCE [LARGE SCALE GENOMIC DNA]</scope>
    <source>
        <strain evidence="2 3">CBS 291.85</strain>
    </source>
</reference>
<evidence type="ECO:0000313" key="2">
    <source>
        <dbReference type="EMBL" id="KAF5355479.1"/>
    </source>
</evidence>
<proteinExistence type="predicted"/>
<evidence type="ECO:0000259" key="1">
    <source>
        <dbReference type="Pfam" id="PF00651"/>
    </source>
</evidence>
<dbReference type="EMBL" id="JAACJM010000056">
    <property type="protein sequence ID" value="KAF5355479.1"/>
    <property type="molecule type" value="Genomic_DNA"/>
</dbReference>
<comment type="caution">
    <text evidence="2">The sequence shown here is derived from an EMBL/GenBank/DDBJ whole genome shotgun (WGS) entry which is preliminary data.</text>
</comment>
<dbReference type="Gene3D" id="3.30.710.10">
    <property type="entry name" value="Potassium Channel Kv1.1, Chain A"/>
    <property type="match status" value="1"/>
</dbReference>
<accession>A0A8H5D958</accession>
<sequence length="219" mass="25380">MTAVSKSDPPKYEAPKRHEDYYFEDGNVVIQVEDTLFRVWDGPLRRHSKFFEATKIQEEKDHGKSGSDDDHPILVLDTKSEDFERLLWIIYPLVLGQLKAKTAKDWMAILDLCTKWEINDVKNMASRELSGMDLDPIEKVEFQQKNNFDAQWAYEAYIALCSRAGPLTVEEAKRLGIEATVKIFTVRESLEKWGRKKPEDVQKAVCETFKVEVPKPQKK</sequence>
<dbReference type="InterPro" id="IPR011333">
    <property type="entry name" value="SKP1/BTB/POZ_sf"/>
</dbReference>